<evidence type="ECO:0000313" key="2">
    <source>
        <dbReference type="Proteomes" id="UP001057402"/>
    </source>
</evidence>
<sequence length="273" mass="30336">MSRAHDLCYWASGEVATAAAPRYDIFATWEERAFAEDSGGDLGSIWPPRSYSCSFCGREFRSAQALGGHMNVHRRDRARLKQSQSSQSDEEAQVATDCHDKEGTAASRSLVSRSDSDRGGVPRVLLGSLLPAKRSAVSDSDRMSPTSSYWAPLVRKQEENKGGALPGTRPSIYPSHVEAVKYVKNPNRGEKPLYINDTRIFARRPQAPGMCCINELSNCKRAKVSNSSVLPRFLFDRLFPDEYSHKLEVGRVKVESTEEIDLELRLGSPPEVK</sequence>
<gene>
    <name evidence="1" type="ORF">MLD38_003665</name>
</gene>
<proteinExistence type="predicted"/>
<keyword evidence="2" id="KW-1185">Reference proteome</keyword>
<evidence type="ECO:0000313" key="1">
    <source>
        <dbReference type="EMBL" id="KAI4385668.1"/>
    </source>
</evidence>
<dbReference type="Proteomes" id="UP001057402">
    <property type="component" value="Chromosome 2"/>
</dbReference>
<dbReference type="EMBL" id="CM042881">
    <property type="protein sequence ID" value="KAI4385668.1"/>
    <property type="molecule type" value="Genomic_DNA"/>
</dbReference>
<reference evidence="2" key="1">
    <citation type="journal article" date="2023" name="Front. Plant Sci.">
        <title>Chromosomal-level genome assembly of Melastoma candidum provides insights into trichome evolution.</title>
        <authorList>
            <person name="Zhong Y."/>
            <person name="Wu W."/>
            <person name="Sun C."/>
            <person name="Zou P."/>
            <person name="Liu Y."/>
            <person name="Dai S."/>
            <person name="Zhou R."/>
        </authorList>
    </citation>
    <scope>NUCLEOTIDE SEQUENCE [LARGE SCALE GENOMIC DNA]</scope>
</reference>
<comment type="caution">
    <text evidence="1">The sequence shown here is derived from an EMBL/GenBank/DDBJ whole genome shotgun (WGS) entry which is preliminary data.</text>
</comment>
<organism evidence="1 2">
    <name type="scientific">Melastoma candidum</name>
    <dbReference type="NCBI Taxonomy" id="119954"/>
    <lineage>
        <taxon>Eukaryota</taxon>
        <taxon>Viridiplantae</taxon>
        <taxon>Streptophyta</taxon>
        <taxon>Embryophyta</taxon>
        <taxon>Tracheophyta</taxon>
        <taxon>Spermatophyta</taxon>
        <taxon>Magnoliopsida</taxon>
        <taxon>eudicotyledons</taxon>
        <taxon>Gunneridae</taxon>
        <taxon>Pentapetalae</taxon>
        <taxon>rosids</taxon>
        <taxon>malvids</taxon>
        <taxon>Myrtales</taxon>
        <taxon>Melastomataceae</taxon>
        <taxon>Melastomatoideae</taxon>
        <taxon>Melastomateae</taxon>
        <taxon>Melastoma</taxon>
    </lineage>
</organism>
<accession>A0ACB9S7Y7</accession>
<name>A0ACB9S7Y7_9MYRT</name>
<protein>
    <submittedName>
        <fullName evidence="1">Uncharacterized protein</fullName>
    </submittedName>
</protein>